<dbReference type="EMBL" id="BLWC01000001">
    <property type="protein sequence ID" value="GFM96801.1"/>
    <property type="molecule type" value="Genomic_DNA"/>
</dbReference>
<evidence type="ECO:0000313" key="2">
    <source>
        <dbReference type="Proteomes" id="UP000498980"/>
    </source>
</evidence>
<gene>
    <name evidence="1" type="ORF">Sfulv_16120</name>
</gene>
<keyword evidence="2" id="KW-1185">Reference proteome</keyword>
<evidence type="ECO:0000313" key="1">
    <source>
        <dbReference type="EMBL" id="GFM96801.1"/>
    </source>
</evidence>
<name>A0A7J0C2U7_9ACTN</name>
<proteinExistence type="predicted"/>
<reference evidence="1 2" key="1">
    <citation type="submission" date="2020-05" db="EMBL/GenBank/DDBJ databases">
        <title>Whole genome shotgun sequence of Streptomyces fulvorobeus NBRC 15897.</title>
        <authorList>
            <person name="Komaki H."/>
            <person name="Tamura T."/>
        </authorList>
    </citation>
    <scope>NUCLEOTIDE SEQUENCE [LARGE SCALE GENOMIC DNA]</scope>
    <source>
        <strain evidence="1 2">NBRC 15897</strain>
    </source>
</reference>
<accession>A0A7J0C2U7</accession>
<dbReference type="AlphaFoldDB" id="A0A7J0C2U7"/>
<organism evidence="1 2">
    <name type="scientific">Streptomyces fulvorobeus</name>
    <dbReference type="NCBI Taxonomy" id="284028"/>
    <lineage>
        <taxon>Bacteria</taxon>
        <taxon>Bacillati</taxon>
        <taxon>Actinomycetota</taxon>
        <taxon>Actinomycetes</taxon>
        <taxon>Kitasatosporales</taxon>
        <taxon>Streptomycetaceae</taxon>
        <taxon>Streptomyces</taxon>
    </lineage>
</organism>
<protein>
    <submittedName>
        <fullName evidence="1">Uncharacterized protein</fullName>
    </submittedName>
</protein>
<comment type="caution">
    <text evidence="1">The sequence shown here is derived from an EMBL/GenBank/DDBJ whole genome shotgun (WGS) entry which is preliminary data.</text>
</comment>
<sequence>MGAVVDAREELGHQCPARAGDRLRVGVRRRALAGDGVRVQQVARFLRDQADLAYQVAGAGGAGVRPPTVTVPVVGSTMPTRVARSVDFPAPLRPMRAMVSPGVMRRSMRRRASVRPRRTPRRVALAVSVLPGPGAGWRGGGAGGG</sequence>
<dbReference type="Proteomes" id="UP000498980">
    <property type="component" value="Unassembled WGS sequence"/>
</dbReference>